<comment type="cofactor">
    <cofactor evidence="17">
        <name>[4Fe-4S] cluster</name>
        <dbReference type="ChEBI" id="CHEBI:49883"/>
    </cofactor>
    <text evidence="17">Binds 1 [4Fe-4S] cluster.</text>
</comment>
<keyword evidence="12 17" id="KW-0830">Ubiquinone</keyword>
<dbReference type="InterPro" id="IPR029014">
    <property type="entry name" value="NiFe-Hase_large"/>
</dbReference>
<dbReference type="FunFam" id="3.40.50.12280:FF:000002">
    <property type="entry name" value="NADH-quinone oxidoreductase subunit B"/>
    <property type="match status" value="1"/>
</dbReference>
<dbReference type="GO" id="GO:0051539">
    <property type="term" value="F:4 iron, 4 sulfur cluster binding"/>
    <property type="evidence" value="ECO:0007669"/>
    <property type="project" value="UniProtKB-KW"/>
</dbReference>
<dbReference type="Pfam" id="PF00329">
    <property type="entry name" value="Complex1_30kDa"/>
    <property type="match status" value="1"/>
</dbReference>
<dbReference type="InterPro" id="IPR022885">
    <property type="entry name" value="NDH1_su_D/H"/>
</dbReference>
<dbReference type="HAMAP" id="MF_01357">
    <property type="entry name" value="NDH1_NuoC"/>
    <property type="match status" value="1"/>
</dbReference>
<evidence type="ECO:0000259" key="21">
    <source>
        <dbReference type="Pfam" id="PF00346"/>
    </source>
</evidence>
<protein>
    <recommendedName>
        <fullName evidence="17 18">Multifunctional fusion protein</fullName>
    </recommendedName>
    <domain>
        <recommendedName>
            <fullName evidence="17">NADH-quinone oxidoreductase subunit B</fullName>
            <ecNumber evidence="17">7.1.1.-</ecNumber>
        </recommendedName>
        <alternativeName>
            <fullName evidence="17">NADH dehydrogenase I subunit B</fullName>
        </alternativeName>
        <alternativeName>
            <fullName evidence="17">NDH-1 subunit B</fullName>
        </alternativeName>
    </domain>
    <domain>
        <recommendedName>
            <fullName evidence="18">NADH-quinone oxidoreductase subunit C</fullName>
        </recommendedName>
        <alternativeName>
            <fullName evidence="18">NADH dehydrogenase I subunit C</fullName>
        </alternativeName>
        <alternativeName>
            <fullName evidence="18">NDH-1 subunit C</fullName>
        </alternativeName>
    </domain>
    <domain>
        <recommendedName>
            <fullName evidence="19">NADH-quinone oxidoreductase subunit D</fullName>
        </recommendedName>
        <alternativeName>
            <fullName evidence="19">NADH dehydrogenase I subunit D</fullName>
        </alternativeName>
        <alternativeName>
            <fullName evidence="19">NDH-1 subunit D</fullName>
        </alternativeName>
    </domain>
</protein>
<dbReference type="InterPro" id="IPR001268">
    <property type="entry name" value="NADH_UbQ_OxRdtase_30kDa_su"/>
</dbReference>
<dbReference type="EMBL" id="DTGR01000201">
    <property type="protein sequence ID" value="HHS30577.1"/>
    <property type="molecule type" value="Genomic_DNA"/>
</dbReference>
<dbReference type="PANTHER" id="PTHR11993:SF45">
    <property type="entry name" value="NADH-QUINONE OXIDOREDUCTASE SUBUNIT C_D"/>
    <property type="match status" value="1"/>
</dbReference>
<dbReference type="Pfam" id="PF00346">
    <property type="entry name" value="Complex1_49kDa"/>
    <property type="match status" value="1"/>
</dbReference>
<keyword evidence="14" id="KW-0511">Multifunctional enzyme</keyword>
<reference evidence="23" key="1">
    <citation type="journal article" date="2020" name="mSystems">
        <title>Genome- and Community-Level Interaction Insights into Carbon Utilization and Element Cycling Functions of Hydrothermarchaeota in Hydrothermal Sediment.</title>
        <authorList>
            <person name="Zhou Z."/>
            <person name="Liu Y."/>
            <person name="Xu W."/>
            <person name="Pan J."/>
            <person name="Luo Z.H."/>
            <person name="Li M."/>
        </authorList>
    </citation>
    <scope>NUCLEOTIDE SEQUENCE [LARGE SCALE GENOMIC DNA]</scope>
    <source>
        <strain evidence="23">SpSt-767</strain>
    </source>
</reference>
<dbReference type="NCBIfam" id="NF009808">
    <property type="entry name" value="PRK13292.1"/>
    <property type="match status" value="1"/>
</dbReference>
<dbReference type="NCBIfam" id="NF005012">
    <property type="entry name" value="PRK06411.1"/>
    <property type="match status" value="1"/>
</dbReference>
<evidence type="ECO:0000256" key="18">
    <source>
        <dbReference type="HAMAP-Rule" id="MF_01357"/>
    </source>
</evidence>
<feature type="binding site" evidence="17">
    <location>
        <position position="41"/>
    </location>
    <ligand>
        <name>[4Fe-4S] cluster</name>
        <dbReference type="ChEBI" id="CHEBI:49883"/>
    </ligand>
</feature>
<dbReference type="GO" id="GO:0051287">
    <property type="term" value="F:NAD binding"/>
    <property type="evidence" value="ECO:0007669"/>
    <property type="project" value="InterPro"/>
</dbReference>
<evidence type="ECO:0000256" key="10">
    <source>
        <dbReference type="ARBA" id="ARBA00022967"/>
    </source>
</evidence>
<dbReference type="Pfam" id="PF01058">
    <property type="entry name" value="Oxidored_q6"/>
    <property type="match status" value="1"/>
</dbReference>
<comment type="similarity">
    <text evidence="17">Belongs to the complex I 20 kDa subunit family.</text>
</comment>
<organism evidence="23">
    <name type="scientific">Desulfobacca acetoxidans</name>
    <dbReference type="NCBI Taxonomy" id="60893"/>
    <lineage>
        <taxon>Bacteria</taxon>
        <taxon>Pseudomonadati</taxon>
        <taxon>Thermodesulfobacteriota</taxon>
        <taxon>Desulfobaccia</taxon>
        <taxon>Desulfobaccales</taxon>
        <taxon>Desulfobaccaceae</taxon>
        <taxon>Desulfobacca</taxon>
    </lineage>
</organism>
<dbReference type="PANTHER" id="PTHR11993">
    <property type="entry name" value="NADH-UBIQUINONE OXIDOREDUCTASE 49 KDA SUBUNIT"/>
    <property type="match status" value="1"/>
</dbReference>
<comment type="subcellular location">
    <subcellularLocation>
        <location evidence="2">Cell inner membrane</location>
        <topology evidence="2">Peripheral membrane protein</topology>
        <orientation evidence="2">Cytoplasmic side</orientation>
    </subcellularLocation>
    <subcellularLocation>
        <location evidence="17">Cell membrane</location>
        <topology evidence="17">Peripheral membrane protein</topology>
        <orientation evidence="17">Cytoplasmic side</orientation>
    </subcellularLocation>
</comment>
<evidence type="ECO:0000256" key="7">
    <source>
        <dbReference type="ARBA" id="ARBA00022475"/>
    </source>
</evidence>
<gene>
    <name evidence="19" type="primary">nuoD</name>
    <name evidence="17" type="synonym">nuoB</name>
    <name evidence="18" type="synonym">nuoC</name>
    <name evidence="23" type="ORF">ENV52_12865</name>
</gene>
<name>A0A7V6A5C3_9BACT</name>
<dbReference type="GO" id="GO:0005506">
    <property type="term" value="F:iron ion binding"/>
    <property type="evidence" value="ECO:0007669"/>
    <property type="project" value="UniProtKB-UniRule"/>
</dbReference>
<evidence type="ECO:0000256" key="8">
    <source>
        <dbReference type="ARBA" id="ARBA00022519"/>
    </source>
</evidence>
<feature type="domain" description="NADH:ubiquinone oxidoreductase 30kDa subunit" evidence="20">
    <location>
        <begin position="257"/>
        <end position="381"/>
    </location>
</feature>
<dbReference type="NCBIfam" id="TIGR01962">
    <property type="entry name" value="NuoD"/>
    <property type="match status" value="1"/>
</dbReference>
<evidence type="ECO:0000259" key="20">
    <source>
        <dbReference type="Pfam" id="PF00329"/>
    </source>
</evidence>
<evidence type="ECO:0000256" key="5">
    <source>
        <dbReference type="ARBA" id="ARBA00010019"/>
    </source>
</evidence>
<dbReference type="GO" id="GO:0005886">
    <property type="term" value="C:plasma membrane"/>
    <property type="evidence" value="ECO:0007669"/>
    <property type="project" value="UniProtKB-SubCell"/>
</dbReference>
<dbReference type="NCBIfam" id="TIGR01957">
    <property type="entry name" value="nuoB_fam"/>
    <property type="match status" value="1"/>
</dbReference>
<evidence type="ECO:0000259" key="22">
    <source>
        <dbReference type="Pfam" id="PF01058"/>
    </source>
</evidence>
<evidence type="ECO:0000256" key="3">
    <source>
        <dbReference type="ARBA" id="ARBA00006408"/>
    </source>
</evidence>
<dbReference type="InterPro" id="IPR037232">
    <property type="entry name" value="NADH_quin_OxRdtase_su_C/D-like"/>
</dbReference>
<dbReference type="SUPFAM" id="SSF56762">
    <property type="entry name" value="HydB/Nqo4-like"/>
    <property type="match status" value="1"/>
</dbReference>
<keyword evidence="17" id="KW-0479">Metal-binding</keyword>
<dbReference type="GO" id="GO:0048038">
    <property type="term" value="F:quinone binding"/>
    <property type="evidence" value="ECO:0007669"/>
    <property type="project" value="UniProtKB-KW"/>
</dbReference>
<evidence type="ECO:0000256" key="17">
    <source>
        <dbReference type="HAMAP-Rule" id="MF_01356"/>
    </source>
</evidence>
<dbReference type="Gene3D" id="3.40.50.12280">
    <property type="match status" value="1"/>
</dbReference>
<comment type="catalytic activity">
    <reaction evidence="16 17">
        <text>a quinone + NADH + 5 H(+)(in) = a quinol + NAD(+) + 4 H(+)(out)</text>
        <dbReference type="Rhea" id="RHEA:57888"/>
        <dbReference type="ChEBI" id="CHEBI:15378"/>
        <dbReference type="ChEBI" id="CHEBI:24646"/>
        <dbReference type="ChEBI" id="CHEBI:57540"/>
        <dbReference type="ChEBI" id="CHEBI:57945"/>
        <dbReference type="ChEBI" id="CHEBI:132124"/>
    </reaction>
</comment>
<evidence type="ECO:0000256" key="6">
    <source>
        <dbReference type="ARBA" id="ARBA00022448"/>
    </source>
</evidence>
<evidence type="ECO:0000256" key="19">
    <source>
        <dbReference type="HAMAP-Rule" id="MF_01358"/>
    </source>
</evidence>
<evidence type="ECO:0000256" key="9">
    <source>
        <dbReference type="ARBA" id="ARBA00022719"/>
    </source>
</evidence>
<dbReference type="NCBIfam" id="TIGR01961">
    <property type="entry name" value="NuoC_fam"/>
    <property type="match status" value="1"/>
</dbReference>
<dbReference type="InterPro" id="IPR014029">
    <property type="entry name" value="NADH_UbQ_OxRdtase_49kDa_CS"/>
</dbReference>
<keyword evidence="9 17" id="KW-0874">Quinone</keyword>
<dbReference type="HAMAP" id="MF_01356">
    <property type="entry name" value="NDH1_NuoB"/>
    <property type="match status" value="1"/>
</dbReference>
<feature type="binding site" evidence="17">
    <location>
        <position position="135"/>
    </location>
    <ligand>
        <name>[4Fe-4S] cluster</name>
        <dbReference type="ChEBI" id="CHEBI:49883"/>
    </ligand>
</feature>
<dbReference type="InterPro" id="IPR001135">
    <property type="entry name" value="NADH_Q_OxRdtase_suD"/>
</dbReference>
<evidence type="ECO:0000256" key="12">
    <source>
        <dbReference type="ARBA" id="ARBA00023075"/>
    </source>
</evidence>
<evidence type="ECO:0000256" key="1">
    <source>
        <dbReference type="ARBA" id="ARBA00002378"/>
    </source>
</evidence>
<evidence type="ECO:0000313" key="23">
    <source>
        <dbReference type="EMBL" id="HHS30577.1"/>
    </source>
</evidence>
<evidence type="ECO:0000256" key="15">
    <source>
        <dbReference type="ARBA" id="ARBA00025957"/>
    </source>
</evidence>
<feature type="binding site" evidence="17">
    <location>
        <position position="106"/>
    </location>
    <ligand>
        <name>[4Fe-4S] cluster</name>
        <dbReference type="ChEBI" id="CHEBI:49883"/>
    </ligand>
</feature>
<dbReference type="AlphaFoldDB" id="A0A7V6A5C3"/>
<keyword evidence="10 17" id="KW-1278">Translocase</keyword>
<accession>A0A7V6A5C3</accession>
<dbReference type="InterPro" id="IPR010218">
    <property type="entry name" value="NADH_DH_suC"/>
</dbReference>
<evidence type="ECO:0000256" key="13">
    <source>
        <dbReference type="ARBA" id="ARBA00023136"/>
    </source>
</evidence>
<feature type="domain" description="NADH:ubiquinone oxidoreductase-like 20kDa subunit" evidence="22">
    <location>
        <begin position="40"/>
        <end position="148"/>
    </location>
</feature>
<dbReference type="Gene3D" id="1.10.645.10">
    <property type="entry name" value="Cytochrome-c3 Hydrogenase, chain B"/>
    <property type="match status" value="1"/>
</dbReference>
<comment type="caution">
    <text evidence="23">The sequence shown here is derived from an EMBL/GenBank/DDBJ whole genome shotgun (WGS) entry which is preliminary data.</text>
</comment>
<keyword evidence="13 17" id="KW-0472">Membrane</keyword>
<comment type="similarity">
    <text evidence="19">Belongs to the complex I 49 kDa subunit family.</text>
</comment>
<dbReference type="SUPFAM" id="SSF56770">
    <property type="entry name" value="HydA/Nqo6-like"/>
    <property type="match status" value="1"/>
</dbReference>
<evidence type="ECO:0000256" key="16">
    <source>
        <dbReference type="ARBA" id="ARBA00047712"/>
    </source>
</evidence>
<dbReference type="HAMAP" id="MF_01358">
    <property type="entry name" value="NDH1_NuoD"/>
    <property type="match status" value="1"/>
</dbReference>
<keyword evidence="17" id="KW-0411">Iron-sulfur</keyword>
<feature type="binding site" evidence="17">
    <location>
        <position position="40"/>
    </location>
    <ligand>
        <name>[4Fe-4S] cluster</name>
        <dbReference type="ChEBI" id="CHEBI:49883"/>
    </ligand>
</feature>
<comment type="subunit">
    <text evidence="17">NDH-1 is composed of 14 different subunits. Subunits NuoB, C, D, E, F, and G constitute the peripheral sector of the complex.</text>
</comment>
<dbReference type="GO" id="GO:0050136">
    <property type="term" value="F:NADH dehydrogenase (quinone) (non-electrogenic) activity"/>
    <property type="evidence" value="ECO:0007669"/>
    <property type="project" value="UniProtKB-UniRule"/>
</dbReference>
<dbReference type="PROSITE" id="PS00542">
    <property type="entry name" value="COMPLEX1_30K"/>
    <property type="match status" value="1"/>
</dbReference>
<keyword evidence="11 17" id="KW-0520">NAD</keyword>
<comment type="similarity">
    <text evidence="5">In the C-terminal section; belongs to the complex I 49 kDa subunit family.</text>
</comment>
<dbReference type="NCBIfam" id="NF004739">
    <property type="entry name" value="PRK06075.1"/>
    <property type="match status" value="1"/>
</dbReference>
<dbReference type="PROSITE" id="PS00535">
    <property type="entry name" value="COMPLEX1_49K"/>
    <property type="match status" value="1"/>
</dbReference>
<dbReference type="SUPFAM" id="SSF143243">
    <property type="entry name" value="Nqo5-like"/>
    <property type="match status" value="1"/>
</dbReference>
<keyword evidence="7 17" id="KW-1003">Cell membrane</keyword>
<keyword evidence="8" id="KW-0997">Cell inner membrane</keyword>
<comment type="similarity">
    <text evidence="18">Belongs to the complex I 30 kDa subunit family.</text>
</comment>
<feature type="domain" description="NADH-quinone oxidoreductase subunit D" evidence="21">
    <location>
        <begin position="527"/>
        <end position="797"/>
    </location>
</feature>
<comment type="similarity">
    <text evidence="4">In the central section; belongs to the complex I 30 kDa subunit family.</text>
</comment>
<comment type="function">
    <text evidence="1 17">NDH-1 shuttles electrons from NADH, via FMN and iron-sulfur (Fe-S) centers, to quinones in the respiratory chain. The immediate electron acceptor for the enzyme in this species is believed to be ubiquinone. Couples the redox reaction to proton translocation (for every two electrons transferred, four hydrogen ions are translocated across the cytoplasmic membrane), and thus conserves the redox energy in a proton gradient.</text>
</comment>
<dbReference type="Gene3D" id="3.30.460.80">
    <property type="entry name" value="NADH:ubiquinone oxidoreductase, 30kDa subunit"/>
    <property type="match status" value="1"/>
</dbReference>
<evidence type="ECO:0000256" key="14">
    <source>
        <dbReference type="ARBA" id="ARBA00023268"/>
    </source>
</evidence>
<keyword evidence="17" id="KW-0408">Iron</keyword>
<keyword evidence="17" id="KW-0004">4Fe-4S</keyword>
<comment type="subunit">
    <text evidence="15">NDH-1 is composed of about 13 different subunits. Subunits NuoBCD, E, F, and G constitute the peripheral sector of the complex.</text>
</comment>
<dbReference type="InterPro" id="IPR006137">
    <property type="entry name" value="NADH_UbQ_OxRdtase-like_20kDa"/>
</dbReference>
<evidence type="ECO:0000256" key="2">
    <source>
        <dbReference type="ARBA" id="ARBA00004515"/>
    </source>
</evidence>
<comment type="similarity">
    <text evidence="3">In the N-terminal section; belongs to the complex I 20 kDa subunit family.</text>
</comment>
<keyword evidence="6 17" id="KW-0813">Transport</keyword>
<dbReference type="GO" id="GO:0008137">
    <property type="term" value="F:NADH dehydrogenase (ubiquinone) activity"/>
    <property type="evidence" value="ECO:0007669"/>
    <property type="project" value="InterPro"/>
</dbReference>
<dbReference type="InterPro" id="IPR020396">
    <property type="entry name" value="NADH_UbQ_OxRdtase_CS"/>
</dbReference>
<dbReference type="EC" id="7.1.1.-" evidence="17"/>
<dbReference type="InterPro" id="IPR006138">
    <property type="entry name" value="NADH_UQ_OxRdtase_20Kd_su"/>
</dbReference>
<sequence length="797" mass="90595">MGAHLPHKAGKENRFLSAVDLVVNWSRQYSLWPMFFGLSCCFIEEAAVLTARYDLARFGAEVMRGSPRQADLLIISGTVFKKVAPVVLKLYEQMPEPKWVMSMGSCSNSGGMYDVYSVVQGVDQILPVDVYIPGCPPRPEAILHGLMLLQKKIMQERPSRRIFHLQGGTQGTVTPIRVDGVTKNRDARGPGFNGVPLRGTSVTPPFFWESRSAGMWTPPPRRIELSAAEQTLAQSLAARFGEAVKPAASSSDMPTFTVAGDRLKEVLGYLKYEAEPRFRRLDDLTAIDESTRKERENYPDYTLVYQLLSYENASRVRLKVAVPGPEPEAVSITDIWPAANWYEREVFDMFGLRFKGHPDLRRLIMPHDWEGHPLRKSYPDRATAMAPYTHEDARKIQPLDAGIYLRRPQGDEKLILNVGPHHISTHGLMRFMVALEGERITDIDMDIGYHHRGVEKIGERQSWHQFIPYTDRVDYLSGVSNNLPYLLAVETLADIKVPDRAKFIRVLLCELFRLNNHLISFATFAHDCGAMTPTFYTFREREKIMDIVELITGGRLHPSWFRIGGVAMDLPEGWKEPIDDFIKTFLARLKEYEAIITKNPIFEARTREVGYLSRDDALEWGVTGPVLRASGVEWDLRKKMPYSGYEAFDFDVPSFEDGDCYARYLVRVEEMRQSLRIIEQAAAQMPPGRYVTDEYRYSLPAKRDTLHDIESLIHHFINCTRGPKIPRGEAYQATEIVRGEQGYYVVSDGGNMAYRMRIRAPDFANVQAIPLMARGELLADLIAIIGSVDFILPDTDR</sequence>
<evidence type="ECO:0000256" key="4">
    <source>
        <dbReference type="ARBA" id="ARBA00008265"/>
    </source>
</evidence>
<proteinExistence type="inferred from homology"/>
<evidence type="ECO:0000256" key="11">
    <source>
        <dbReference type="ARBA" id="ARBA00023027"/>
    </source>
</evidence>